<gene>
    <name evidence="3" type="ORF">EVAR_49556_1</name>
</gene>
<dbReference type="Pfam" id="PF17921">
    <property type="entry name" value="Integrase_H2C2"/>
    <property type="match status" value="1"/>
</dbReference>
<dbReference type="PANTHER" id="PTHR47331">
    <property type="entry name" value="PHD-TYPE DOMAIN-CONTAINING PROTEIN"/>
    <property type="match status" value="1"/>
</dbReference>
<dbReference type="AlphaFoldDB" id="A0A4C1XHS5"/>
<feature type="compositionally biased region" description="Polar residues" evidence="1">
    <location>
        <begin position="16"/>
        <end position="33"/>
    </location>
</feature>
<protein>
    <recommendedName>
        <fullName evidence="2">Integrase zinc-binding domain-containing protein</fullName>
    </recommendedName>
</protein>
<accession>A0A4C1XHS5</accession>
<dbReference type="EMBL" id="BGZK01000870">
    <property type="protein sequence ID" value="GBP63501.1"/>
    <property type="molecule type" value="Genomic_DNA"/>
</dbReference>
<dbReference type="InterPro" id="IPR041588">
    <property type="entry name" value="Integrase_H2C2"/>
</dbReference>
<evidence type="ECO:0000313" key="4">
    <source>
        <dbReference type="Proteomes" id="UP000299102"/>
    </source>
</evidence>
<evidence type="ECO:0000256" key="1">
    <source>
        <dbReference type="SAM" id="MobiDB-lite"/>
    </source>
</evidence>
<evidence type="ECO:0000313" key="3">
    <source>
        <dbReference type="EMBL" id="GBP63501.1"/>
    </source>
</evidence>
<feature type="region of interest" description="Disordered" evidence="1">
    <location>
        <begin position="1"/>
        <end position="33"/>
    </location>
</feature>
<feature type="domain" description="Integrase zinc-binding" evidence="2">
    <location>
        <begin position="115"/>
        <end position="160"/>
    </location>
</feature>
<keyword evidence="4" id="KW-1185">Reference proteome</keyword>
<feature type="compositionally biased region" description="Basic and acidic residues" evidence="1">
    <location>
        <begin position="1"/>
        <end position="12"/>
    </location>
</feature>
<dbReference type="OrthoDB" id="10055784at2759"/>
<organism evidence="3 4">
    <name type="scientific">Eumeta variegata</name>
    <name type="common">Bagworm moth</name>
    <name type="synonym">Eumeta japonica</name>
    <dbReference type="NCBI Taxonomy" id="151549"/>
    <lineage>
        <taxon>Eukaryota</taxon>
        <taxon>Metazoa</taxon>
        <taxon>Ecdysozoa</taxon>
        <taxon>Arthropoda</taxon>
        <taxon>Hexapoda</taxon>
        <taxon>Insecta</taxon>
        <taxon>Pterygota</taxon>
        <taxon>Neoptera</taxon>
        <taxon>Endopterygota</taxon>
        <taxon>Lepidoptera</taxon>
        <taxon>Glossata</taxon>
        <taxon>Ditrysia</taxon>
        <taxon>Tineoidea</taxon>
        <taxon>Psychidae</taxon>
        <taxon>Oiketicinae</taxon>
        <taxon>Eumeta</taxon>
    </lineage>
</organism>
<name>A0A4C1XHS5_EUMVA</name>
<proteinExistence type="predicted"/>
<dbReference type="Proteomes" id="UP000299102">
    <property type="component" value="Unassembled WGS sequence"/>
</dbReference>
<comment type="caution">
    <text evidence="3">The sequence shown here is derived from an EMBL/GenBank/DDBJ whole genome shotgun (WGS) entry which is preliminary data.</text>
</comment>
<reference evidence="3 4" key="1">
    <citation type="journal article" date="2019" name="Commun. Biol.">
        <title>The bagworm genome reveals a unique fibroin gene that provides high tensile strength.</title>
        <authorList>
            <person name="Kono N."/>
            <person name="Nakamura H."/>
            <person name="Ohtoshi R."/>
            <person name="Tomita M."/>
            <person name="Numata K."/>
            <person name="Arakawa K."/>
        </authorList>
    </citation>
    <scope>NUCLEOTIDE SEQUENCE [LARGE SCALE GENOMIC DNA]</scope>
</reference>
<sequence>MGDMDLRSEQTHRNKNTSVSLTSKPPRTPIRHTSTNYLSMTIGSGTMEESGRVVDSSLAARDSRLRHLDVYLNERSVLRVKSRISSAENITADQRAPAVLDGDHLTYTKLYTAWLHRLLLHVGTETVVNEIGQYFWVLKLRSTTRSIVKSCLECRIRKTRPPEPPTGDHPRC</sequence>
<evidence type="ECO:0000259" key="2">
    <source>
        <dbReference type="Pfam" id="PF17921"/>
    </source>
</evidence>